<reference evidence="3" key="1">
    <citation type="submission" date="2014-03" db="EMBL/GenBank/DDBJ databases">
        <authorList>
            <person name="Aksoy S."/>
            <person name="Warren W."/>
            <person name="Wilson R.K."/>
        </authorList>
    </citation>
    <scope>NUCLEOTIDE SEQUENCE [LARGE SCALE GENOMIC DNA]</scope>
    <source>
        <strain evidence="3">IAEA</strain>
    </source>
</reference>
<dbReference type="Gene3D" id="2.120.10.80">
    <property type="entry name" value="Kelch-type beta propeller"/>
    <property type="match status" value="2"/>
</dbReference>
<dbReference type="Pfam" id="PF01344">
    <property type="entry name" value="Kelch_1"/>
    <property type="match status" value="3"/>
</dbReference>
<dbReference type="InterPro" id="IPR015915">
    <property type="entry name" value="Kelch-typ_b-propeller"/>
</dbReference>
<dbReference type="SMART" id="SM00612">
    <property type="entry name" value="Kelch"/>
    <property type="match status" value="4"/>
</dbReference>
<keyword evidence="1" id="KW-0880">Kelch repeat</keyword>
<reference evidence="2" key="2">
    <citation type="submission" date="2020-05" db="UniProtKB">
        <authorList>
            <consortium name="EnsemblMetazoa"/>
        </authorList>
    </citation>
    <scope>IDENTIFICATION</scope>
    <source>
        <strain evidence="2">IAEA</strain>
    </source>
</reference>
<name>A0A1A9VZI0_9MUSC</name>
<evidence type="ECO:0008006" key="4">
    <source>
        <dbReference type="Google" id="ProtNLM"/>
    </source>
</evidence>
<proteinExistence type="predicted"/>
<dbReference type="PANTHER" id="PTHR46375:SF3">
    <property type="entry name" value="KELCH REPEAT AND BTB DOMAIN-CONTAINING PROTEIN 13"/>
    <property type="match status" value="1"/>
</dbReference>
<dbReference type="InterPro" id="IPR011043">
    <property type="entry name" value="Gal_Oxase/kelch_b-propeller"/>
</dbReference>
<protein>
    <recommendedName>
        <fullName evidence="4">Kelch-like protein diablo</fullName>
    </recommendedName>
</protein>
<sequence length="244" mass="28187">MNEDRCYHSATALNGVVYLMGGYNDNNDSRLRTTECYNPVNKRWNRIAPMNNLRYNFGICSYNDFVYAVGGYDTSTVECYNPATDKWGSCPNIPNGSSYYTRATLLGNSIYSLVRYGHNSAPCLRFDPREQRWYEMNMTRDTPDGFELVSYDRTLFYINDDSCKRLDVRVNTWESMPSMHIKRKYFSAVIAADNIYVLGGLRDGKYVKSVERYNISNNEWTIIDSIEIEHLYGGTAVVDGDFKF</sequence>
<evidence type="ECO:0000313" key="2">
    <source>
        <dbReference type="EnsemblMetazoa" id="GBRI000407-PA"/>
    </source>
</evidence>
<dbReference type="Proteomes" id="UP000091820">
    <property type="component" value="Unassembled WGS sequence"/>
</dbReference>
<dbReference type="EnsemblMetazoa" id="GBRI000407-RA">
    <property type="protein sequence ID" value="GBRI000407-PA"/>
    <property type="gene ID" value="GBRI000407"/>
</dbReference>
<accession>A0A1A9VZI0</accession>
<dbReference type="AlphaFoldDB" id="A0A1A9VZI0"/>
<evidence type="ECO:0000313" key="3">
    <source>
        <dbReference type="Proteomes" id="UP000091820"/>
    </source>
</evidence>
<dbReference type="PANTHER" id="PTHR46375">
    <property type="entry name" value="KELCH REPEAT AND BTB DOMAIN-CONTAINING PROTEIN 13-RELATED"/>
    <property type="match status" value="1"/>
</dbReference>
<dbReference type="VEuPathDB" id="VectorBase:GBRI000407"/>
<dbReference type="InterPro" id="IPR006652">
    <property type="entry name" value="Kelch_1"/>
</dbReference>
<dbReference type="SUPFAM" id="SSF50965">
    <property type="entry name" value="Galactose oxidase, central domain"/>
    <property type="match status" value="1"/>
</dbReference>
<organism evidence="2 3">
    <name type="scientific">Glossina brevipalpis</name>
    <dbReference type="NCBI Taxonomy" id="37001"/>
    <lineage>
        <taxon>Eukaryota</taxon>
        <taxon>Metazoa</taxon>
        <taxon>Ecdysozoa</taxon>
        <taxon>Arthropoda</taxon>
        <taxon>Hexapoda</taxon>
        <taxon>Insecta</taxon>
        <taxon>Pterygota</taxon>
        <taxon>Neoptera</taxon>
        <taxon>Endopterygota</taxon>
        <taxon>Diptera</taxon>
        <taxon>Brachycera</taxon>
        <taxon>Muscomorpha</taxon>
        <taxon>Hippoboscoidea</taxon>
        <taxon>Glossinidae</taxon>
        <taxon>Glossina</taxon>
    </lineage>
</organism>
<keyword evidence="3" id="KW-1185">Reference proteome</keyword>
<dbReference type="InterPro" id="IPR052392">
    <property type="entry name" value="Kelch-BTB_domain-containing"/>
</dbReference>
<dbReference type="STRING" id="37001.A0A1A9VZI0"/>
<evidence type="ECO:0000256" key="1">
    <source>
        <dbReference type="ARBA" id="ARBA00022441"/>
    </source>
</evidence>